<proteinExistence type="inferred from homology"/>
<sequence length="399" mass="44040">MPQEVELTSSKRNYPKNRESWGSIRERGKRLYASYVGPDGERYQAPTSYTTKGDARAWLTEQRSLIEKGKWKSPKAASAEQFGVYASAWLDQRTTSKGKPLAARTRAEYRRQLDNGLADFKDMPVTGFTPAVVRAWHSKRIKKGATQAAREAALLRAILSTAVEDGILEKNPVKGHMTKASTGITHRPPTTEELAHLVQLMPDEWRAAVLLAAFGGLRLSEWRALRRSDLTLTDGRYTVDVTRQAVRVPGEGWHVGPPKSEEGVRMVTLPSHVTPALTEHLARHVGQLPACLLFEPKGHGDFIDDQRFNKPWTEARRQVGVEGVVREHDLRAFAGTTFAQSGATMRETMAFLGHSTTTAAMAYQATTGREAELAERMPALPAVTSDPLGTVTPFNTASA</sequence>
<evidence type="ECO:0000256" key="5">
    <source>
        <dbReference type="SAM" id="MobiDB-lite"/>
    </source>
</evidence>
<dbReference type="InterPro" id="IPR058717">
    <property type="entry name" value="Phage_L5_Integrase_N"/>
</dbReference>
<keyword evidence="9" id="KW-1185">Reference proteome</keyword>
<dbReference type="InterPro" id="IPR013762">
    <property type="entry name" value="Integrase-like_cat_sf"/>
</dbReference>
<dbReference type="SUPFAM" id="SSF56349">
    <property type="entry name" value="DNA breaking-rejoining enzymes"/>
    <property type="match status" value="1"/>
</dbReference>
<comment type="similarity">
    <text evidence="1">Belongs to the 'phage' integrase family.</text>
</comment>
<protein>
    <submittedName>
        <fullName evidence="8">Tyrosine-type recombinase/integrase</fullName>
    </submittedName>
</protein>
<dbReference type="InterPro" id="IPR002104">
    <property type="entry name" value="Integrase_catalytic"/>
</dbReference>
<dbReference type="Proteomes" id="UP001525379">
    <property type="component" value="Unassembled WGS sequence"/>
</dbReference>
<dbReference type="PROSITE" id="PS51898">
    <property type="entry name" value="TYR_RECOMBINASE"/>
    <property type="match status" value="1"/>
</dbReference>
<evidence type="ECO:0000256" key="2">
    <source>
        <dbReference type="ARBA" id="ARBA00023125"/>
    </source>
</evidence>
<dbReference type="EMBL" id="JALXSQ010000002">
    <property type="protein sequence ID" value="MCT2041924.1"/>
    <property type="molecule type" value="Genomic_DNA"/>
</dbReference>
<feature type="domain" description="Tyr recombinase" evidence="6">
    <location>
        <begin position="184"/>
        <end position="378"/>
    </location>
</feature>
<evidence type="ECO:0000259" key="6">
    <source>
        <dbReference type="PROSITE" id="PS51898"/>
    </source>
</evidence>
<dbReference type="Pfam" id="PF00589">
    <property type="entry name" value="Phage_integrase"/>
    <property type="match status" value="1"/>
</dbReference>
<evidence type="ECO:0000256" key="1">
    <source>
        <dbReference type="ARBA" id="ARBA00008857"/>
    </source>
</evidence>
<dbReference type="InterPro" id="IPR010998">
    <property type="entry name" value="Integrase_recombinase_N"/>
</dbReference>
<gene>
    <name evidence="8" type="ORF">M3D15_01000</name>
</gene>
<dbReference type="InterPro" id="IPR044068">
    <property type="entry name" value="CB"/>
</dbReference>
<dbReference type="InterPro" id="IPR011010">
    <property type="entry name" value="DNA_brk_join_enz"/>
</dbReference>
<feature type="domain" description="Core-binding (CB)" evidence="7">
    <location>
        <begin position="80"/>
        <end position="163"/>
    </location>
</feature>
<dbReference type="RefSeq" id="WP_260103660.1">
    <property type="nucleotide sequence ID" value="NZ_JALXSQ010000002.1"/>
</dbReference>
<name>A0ABT2HUD1_9MICO</name>
<accession>A0ABT2HUD1</accession>
<evidence type="ECO:0000256" key="4">
    <source>
        <dbReference type="PROSITE-ProRule" id="PRU01248"/>
    </source>
</evidence>
<keyword evidence="3" id="KW-0233">DNA recombination</keyword>
<dbReference type="PANTHER" id="PTHR30349:SF64">
    <property type="entry name" value="PROPHAGE INTEGRASE INTD-RELATED"/>
    <property type="match status" value="1"/>
</dbReference>
<evidence type="ECO:0000259" key="7">
    <source>
        <dbReference type="PROSITE" id="PS51900"/>
    </source>
</evidence>
<evidence type="ECO:0000313" key="9">
    <source>
        <dbReference type="Proteomes" id="UP001525379"/>
    </source>
</evidence>
<dbReference type="PROSITE" id="PS51900">
    <property type="entry name" value="CB"/>
    <property type="match status" value="1"/>
</dbReference>
<keyword evidence="2 4" id="KW-0238">DNA-binding</keyword>
<evidence type="ECO:0000256" key="3">
    <source>
        <dbReference type="ARBA" id="ARBA00023172"/>
    </source>
</evidence>
<reference evidence="8 9" key="1">
    <citation type="submission" date="2022-04" db="EMBL/GenBank/DDBJ databases">
        <title>Human microbiome associated bacterial genomes.</title>
        <authorList>
            <person name="Sandstrom S."/>
            <person name="Salamzade R."/>
            <person name="Kalan L.R."/>
        </authorList>
    </citation>
    <scope>NUCLEOTIDE SEQUENCE [LARGE SCALE GENOMIC DNA]</scope>
    <source>
        <strain evidence="9">p3-SID1799</strain>
    </source>
</reference>
<evidence type="ECO:0000313" key="8">
    <source>
        <dbReference type="EMBL" id="MCT2041924.1"/>
    </source>
</evidence>
<feature type="compositionally biased region" description="Polar residues" evidence="5">
    <location>
        <begin position="1"/>
        <end position="12"/>
    </location>
</feature>
<dbReference type="InterPro" id="IPR050090">
    <property type="entry name" value="Tyrosine_recombinase_XerCD"/>
</dbReference>
<dbReference type="Gene3D" id="1.10.443.10">
    <property type="entry name" value="Intergrase catalytic core"/>
    <property type="match status" value="1"/>
</dbReference>
<dbReference type="PANTHER" id="PTHR30349">
    <property type="entry name" value="PHAGE INTEGRASE-RELATED"/>
    <property type="match status" value="1"/>
</dbReference>
<comment type="caution">
    <text evidence="8">The sequence shown here is derived from an EMBL/GenBank/DDBJ whole genome shotgun (WGS) entry which is preliminary data.</text>
</comment>
<dbReference type="Pfam" id="PF26003">
    <property type="entry name" value="Integrase_N_phage"/>
    <property type="match status" value="1"/>
</dbReference>
<feature type="region of interest" description="Disordered" evidence="5">
    <location>
        <begin position="1"/>
        <end position="21"/>
    </location>
</feature>
<dbReference type="Gene3D" id="1.10.150.130">
    <property type="match status" value="1"/>
</dbReference>
<organism evidence="8 9">
    <name type="scientific">Pseudoclavibacter albus</name>
    <dbReference type="NCBI Taxonomy" id="272241"/>
    <lineage>
        <taxon>Bacteria</taxon>
        <taxon>Bacillati</taxon>
        <taxon>Actinomycetota</taxon>
        <taxon>Actinomycetes</taxon>
        <taxon>Micrococcales</taxon>
        <taxon>Microbacteriaceae</taxon>
        <taxon>Pseudoclavibacter</taxon>
    </lineage>
</organism>